<dbReference type="CDD" id="cd00077">
    <property type="entry name" value="HDc"/>
    <property type="match status" value="1"/>
</dbReference>
<sequence>MSANLPVSYDPRHLRRLWEGKVWLILTGLCLTLGIASLLFFSVPPIQQADLRLYDWMQNGRRTPPRSGLPVLVGIDEESLAAYGQWPWPRYRLALLIGRLQQQGAEVIALDFLMPELDRTSPEVIRFERRRDNVDPTLPALAAGQDSNSQRLAEVLGEGKTVLGYYLNFSGANVSAREQPPPKTPEGMVLTRAPGSTDKWPKPGGAIRSLPQLTASASAEGFTNALHDIDGTLRRVPLLQPYNGNVHPSLALSALLLSSPDRSLKINKEDSETSLWWNNKRIPLDESGNLLVDFRQTQPAFPYVSARDVLDGRYASGSLKGKIVLLGAWAKGLGDAHSTPSGHVLNGLEIHATIIDNIAAGTFISRPGWARGAELFAVLFLGALSTLLLSRAGATLSLLAVLAGTAGCFWAGRQLLVSQGLYLSPLLPMLTTVVTALVLSLFKYSIEARKVRQRTKALVEAQDTIIHSMSALAEARDKETGGHILRTQHYVEILAKQLAHTPKYVDLDESTIDLLAKSAPLHDIGKVGIPDSILHKPGKLTDDEYAIMKAHTLIGAEALTKVIGGACHPENNDFLTLAKQMIVSHHEHWDGTGYPHGLRGEEIPLAGRLMALADVYDALISRRVYKQGYSHPQVMELILQNSGVQFDPDVVAAFMEKNEEFLKVSQSFSDEAEPEAEHVQHA</sequence>
<feature type="transmembrane region" description="Helical" evidence="1">
    <location>
        <begin position="396"/>
        <end position="416"/>
    </location>
</feature>
<feature type="transmembrane region" description="Helical" evidence="1">
    <location>
        <begin position="369"/>
        <end position="389"/>
    </location>
</feature>
<dbReference type="Pfam" id="PF05226">
    <property type="entry name" value="CHASE2"/>
    <property type="match status" value="1"/>
</dbReference>
<gene>
    <name evidence="3" type="ORF">SAMN05660284_00073</name>
</gene>
<dbReference type="PANTHER" id="PTHR45228">
    <property type="entry name" value="CYCLIC DI-GMP PHOSPHODIESTERASE TM_0186-RELATED"/>
    <property type="match status" value="1"/>
</dbReference>
<name>A0A1I4V1B5_9NEIS</name>
<dbReference type="SMART" id="SM00471">
    <property type="entry name" value="HDc"/>
    <property type="match status" value="1"/>
</dbReference>
<evidence type="ECO:0000256" key="1">
    <source>
        <dbReference type="SAM" id="Phobius"/>
    </source>
</evidence>
<dbReference type="RefSeq" id="WP_091189532.1">
    <property type="nucleotide sequence ID" value="NZ_FOVE01000001.1"/>
</dbReference>
<protein>
    <submittedName>
        <fullName evidence="3">Adenylate cyclase</fullName>
    </submittedName>
</protein>
<evidence type="ECO:0000313" key="3">
    <source>
        <dbReference type="EMBL" id="SFM94915.1"/>
    </source>
</evidence>
<dbReference type="Pfam" id="PF13487">
    <property type="entry name" value="HD_5"/>
    <property type="match status" value="1"/>
</dbReference>
<dbReference type="InterPro" id="IPR007890">
    <property type="entry name" value="CHASE2"/>
</dbReference>
<dbReference type="InterPro" id="IPR003607">
    <property type="entry name" value="HD/PDEase_dom"/>
</dbReference>
<keyword evidence="1" id="KW-0812">Transmembrane</keyword>
<dbReference type="AlphaFoldDB" id="A0A1I4V1B5"/>
<dbReference type="InterPro" id="IPR052020">
    <property type="entry name" value="Cyclic_di-GMP/3'3'-cGAMP_PDE"/>
</dbReference>
<keyword evidence="1" id="KW-1133">Transmembrane helix</keyword>
<dbReference type="STRING" id="83765.SAMN05660284_00073"/>
<proteinExistence type="predicted"/>
<dbReference type="SMART" id="SM01080">
    <property type="entry name" value="CHASE2"/>
    <property type="match status" value="1"/>
</dbReference>
<dbReference type="OrthoDB" id="9763857at2"/>
<evidence type="ECO:0000259" key="2">
    <source>
        <dbReference type="PROSITE" id="PS51832"/>
    </source>
</evidence>
<accession>A0A1I4V1B5</accession>
<dbReference type="InterPro" id="IPR037522">
    <property type="entry name" value="HD_GYP_dom"/>
</dbReference>
<dbReference type="Proteomes" id="UP000242869">
    <property type="component" value="Unassembled WGS sequence"/>
</dbReference>
<feature type="domain" description="HD-GYP" evidence="2">
    <location>
        <begin position="458"/>
        <end position="670"/>
    </location>
</feature>
<dbReference type="PROSITE" id="PS51832">
    <property type="entry name" value="HD_GYP"/>
    <property type="match status" value="1"/>
</dbReference>
<dbReference type="Gene3D" id="1.10.3210.10">
    <property type="entry name" value="Hypothetical protein af1432"/>
    <property type="match status" value="1"/>
</dbReference>
<evidence type="ECO:0000313" key="4">
    <source>
        <dbReference type="Proteomes" id="UP000242869"/>
    </source>
</evidence>
<keyword evidence="1" id="KW-0472">Membrane</keyword>
<dbReference type="GO" id="GO:0008081">
    <property type="term" value="F:phosphoric diester hydrolase activity"/>
    <property type="evidence" value="ECO:0007669"/>
    <property type="project" value="UniProtKB-ARBA"/>
</dbReference>
<dbReference type="SUPFAM" id="SSF109604">
    <property type="entry name" value="HD-domain/PDEase-like"/>
    <property type="match status" value="1"/>
</dbReference>
<organism evidence="3 4">
    <name type="scientific">Formivibrio citricus</name>
    <dbReference type="NCBI Taxonomy" id="83765"/>
    <lineage>
        <taxon>Bacteria</taxon>
        <taxon>Pseudomonadati</taxon>
        <taxon>Pseudomonadota</taxon>
        <taxon>Betaproteobacteria</taxon>
        <taxon>Neisseriales</taxon>
        <taxon>Chitinibacteraceae</taxon>
        <taxon>Formivibrio</taxon>
    </lineage>
</organism>
<dbReference type="EMBL" id="FOVE01000001">
    <property type="protein sequence ID" value="SFM94915.1"/>
    <property type="molecule type" value="Genomic_DNA"/>
</dbReference>
<reference evidence="4" key="1">
    <citation type="submission" date="2016-10" db="EMBL/GenBank/DDBJ databases">
        <authorList>
            <person name="Varghese N."/>
            <person name="Submissions S."/>
        </authorList>
    </citation>
    <scope>NUCLEOTIDE SEQUENCE [LARGE SCALE GENOMIC DNA]</scope>
    <source>
        <strain evidence="4">DSM 6150</strain>
    </source>
</reference>
<feature type="transmembrane region" description="Helical" evidence="1">
    <location>
        <begin position="422"/>
        <end position="442"/>
    </location>
</feature>
<feature type="transmembrane region" description="Helical" evidence="1">
    <location>
        <begin position="22"/>
        <end position="43"/>
    </location>
</feature>
<keyword evidence="4" id="KW-1185">Reference proteome</keyword>
<dbReference type="PANTHER" id="PTHR45228:SF5">
    <property type="entry name" value="CYCLIC DI-GMP PHOSPHODIESTERASE VC_1348-RELATED"/>
    <property type="match status" value="1"/>
</dbReference>